<evidence type="ECO:0000256" key="8">
    <source>
        <dbReference type="ARBA" id="ARBA00023054"/>
    </source>
</evidence>
<dbReference type="OrthoDB" id="1923159at2759"/>
<evidence type="ECO:0000313" key="18">
    <source>
        <dbReference type="Proteomes" id="UP000076632"/>
    </source>
</evidence>
<dbReference type="GO" id="GO:0010557">
    <property type="term" value="P:positive regulation of macromolecule biosynthetic process"/>
    <property type="evidence" value="ECO:0007669"/>
    <property type="project" value="UniProtKB-ARBA"/>
</dbReference>
<evidence type="ECO:0000256" key="3">
    <source>
        <dbReference type="ARBA" id="ARBA00022723"/>
    </source>
</evidence>
<feature type="region of interest" description="Disordered" evidence="14">
    <location>
        <begin position="746"/>
        <end position="787"/>
    </location>
</feature>
<dbReference type="FunFam" id="3.30.70.330:FF:000257">
    <property type="entry name" value="CCR4-NOT core complex subunit Not4"/>
    <property type="match status" value="1"/>
</dbReference>
<feature type="region of interest" description="Disordered" evidence="14">
    <location>
        <begin position="244"/>
        <end position="378"/>
    </location>
</feature>
<evidence type="ECO:0000256" key="13">
    <source>
        <dbReference type="SAM" id="Coils"/>
    </source>
</evidence>
<organism evidence="17 18">
    <name type="scientific">Xylona heveae (strain CBS 132557 / TC161)</name>
    <dbReference type="NCBI Taxonomy" id="1328760"/>
    <lineage>
        <taxon>Eukaryota</taxon>
        <taxon>Fungi</taxon>
        <taxon>Dikarya</taxon>
        <taxon>Ascomycota</taxon>
        <taxon>Pezizomycotina</taxon>
        <taxon>Xylonomycetes</taxon>
        <taxon>Xylonales</taxon>
        <taxon>Xylonaceae</taxon>
        <taxon>Xylona</taxon>
    </lineage>
</organism>
<dbReference type="SUPFAM" id="SSF54928">
    <property type="entry name" value="RNA-binding domain, RBD"/>
    <property type="match status" value="1"/>
</dbReference>
<dbReference type="Pfam" id="PF14570">
    <property type="entry name" value="zf-RING_4"/>
    <property type="match status" value="1"/>
</dbReference>
<evidence type="ECO:0000256" key="12">
    <source>
        <dbReference type="PROSITE-ProRule" id="PRU00176"/>
    </source>
</evidence>
<comment type="subcellular location">
    <subcellularLocation>
        <location evidence="1">Nucleus</location>
    </subcellularLocation>
</comment>
<keyword evidence="18" id="KW-1185">Reference proteome</keyword>
<dbReference type="FunFam" id="3.30.40.10:FF:000006">
    <property type="entry name" value="CCR4-NOT transcription complex subunit 4"/>
    <property type="match status" value="1"/>
</dbReference>
<dbReference type="GO" id="GO:0051254">
    <property type="term" value="P:positive regulation of RNA metabolic process"/>
    <property type="evidence" value="ECO:0007669"/>
    <property type="project" value="UniProtKB-ARBA"/>
</dbReference>
<feature type="domain" description="RING-type" evidence="15">
    <location>
        <begin position="18"/>
        <end position="61"/>
    </location>
</feature>
<evidence type="ECO:0000256" key="4">
    <source>
        <dbReference type="ARBA" id="ARBA00022771"/>
    </source>
</evidence>
<feature type="compositionally biased region" description="Basic and acidic residues" evidence="14">
    <location>
        <begin position="430"/>
        <end position="439"/>
    </location>
</feature>
<dbReference type="InterPro" id="IPR035979">
    <property type="entry name" value="RBD_domain_sf"/>
</dbReference>
<evidence type="ECO:0008006" key="19">
    <source>
        <dbReference type="Google" id="ProtNLM"/>
    </source>
</evidence>
<dbReference type="PANTHER" id="PTHR12603">
    <property type="entry name" value="CCR4-NOT TRANSCRIPTION COMPLEX RELATED"/>
    <property type="match status" value="1"/>
</dbReference>
<evidence type="ECO:0000256" key="7">
    <source>
        <dbReference type="ARBA" id="ARBA00023015"/>
    </source>
</evidence>
<dbReference type="PANTHER" id="PTHR12603:SF0">
    <property type="entry name" value="CCR4-NOT TRANSCRIPTION COMPLEX SUBUNIT 4"/>
    <property type="match status" value="1"/>
</dbReference>
<dbReference type="InterPro" id="IPR012677">
    <property type="entry name" value="Nucleotide-bd_a/b_plait_sf"/>
</dbReference>
<dbReference type="CDD" id="cd16618">
    <property type="entry name" value="mRING-HC-C4C4_CNOT4"/>
    <property type="match status" value="1"/>
</dbReference>
<dbReference type="Proteomes" id="UP000076632">
    <property type="component" value="Unassembled WGS sequence"/>
</dbReference>
<keyword evidence="6 12" id="KW-0694">RNA-binding</keyword>
<evidence type="ECO:0000256" key="6">
    <source>
        <dbReference type="ARBA" id="ARBA00022884"/>
    </source>
</evidence>
<feature type="coiled-coil region" evidence="13">
    <location>
        <begin position="81"/>
        <end position="109"/>
    </location>
</feature>
<feature type="compositionally biased region" description="Basic residues" evidence="14">
    <location>
        <begin position="766"/>
        <end position="777"/>
    </location>
</feature>
<evidence type="ECO:0000256" key="5">
    <source>
        <dbReference type="ARBA" id="ARBA00022833"/>
    </source>
</evidence>
<dbReference type="GO" id="GO:0003723">
    <property type="term" value="F:RNA binding"/>
    <property type="evidence" value="ECO:0007669"/>
    <property type="project" value="UniProtKB-UniRule"/>
</dbReference>
<evidence type="ECO:0000259" key="16">
    <source>
        <dbReference type="PROSITE" id="PS50102"/>
    </source>
</evidence>
<keyword evidence="4 11" id="KW-0863">Zinc-finger</keyword>
<dbReference type="GeneID" id="28898071"/>
<dbReference type="GO" id="GO:0005634">
    <property type="term" value="C:nucleus"/>
    <property type="evidence" value="ECO:0007669"/>
    <property type="project" value="UniProtKB-SubCell"/>
</dbReference>
<dbReference type="InterPro" id="IPR003954">
    <property type="entry name" value="RRM_euk-type"/>
</dbReference>
<dbReference type="GO" id="GO:0030015">
    <property type="term" value="C:CCR4-NOT core complex"/>
    <property type="evidence" value="ECO:0007669"/>
    <property type="project" value="UniProtKB-ARBA"/>
</dbReference>
<evidence type="ECO:0000259" key="15">
    <source>
        <dbReference type="PROSITE" id="PS50089"/>
    </source>
</evidence>
<gene>
    <name evidence="17" type="ORF">L228DRAFT_248789</name>
</gene>
<dbReference type="InterPro" id="IPR013083">
    <property type="entry name" value="Znf_RING/FYVE/PHD"/>
</dbReference>
<evidence type="ECO:0000256" key="9">
    <source>
        <dbReference type="ARBA" id="ARBA00023163"/>
    </source>
</evidence>
<dbReference type="InParanoid" id="A0A165FJ55"/>
<dbReference type="RefSeq" id="XP_018186592.1">
    <property type="nucleotide sequence ID" value="XM_018332934.1"/>
</dbReference>
<feature type="domain" description="RRM" evidence="16">
    <location>
        <begin position="120"/>
        <end position="206"/>
    </location>
</feature>
<name>A0A165FJ55_XYLHT</name>
<feature type="compositionally biased region" description="Low complexity" evidence="14">
    <location>
        <begin position="351"/>
        <end position="377"/>
    </location>
</feature>
<keyword evidence="5" id="KW-0862">Zinc</keyword>
<dbReference type="InterPro" id="IPR034261">
    <property type="entry name" value="CNOT4_RRM"/>
</dbReference>
<dbReference type="Pfam" id="PF00076">
    <property type="entry name" value="RRM_1"/>
    <property type="match status" value="1"/>
</dbReference>
<keyword evidence="7" id="KW-0805">Transcription regulation</keyword>
<evidence type="ECO:0000256" key="2">
    <source>
        <dbReference type="ARBA" id="ARBA00022491"/>
    </source>
</evidence>
<protein>
    <recommendedName>
        <fullName evidence="19">RING-type domain-containing protein</fullName>
    </recommendedName>
</protein>
<dbReference type="EMBL" id="KV407461">
    <property type="protein sequence ID" value="KZF21037.1"/>
    <property type="molecule type" value="Genomic_DNA"/>
</dbReference>
<dbReference type="SUPFAM" id="SSF57850">
    <property type="entry name" value="RING/U-box"/>
    <property type="match status" value="1"/>
</dbReference>
<dbReference type="STRING" id="1328760.A0A165FJ55"/>
<feature type="compositionally biased region" description="Pro residues" evidence="14">
    <location>
        <begin position="260"/>
        <end position="269"/>
    </location>
</feature>
<feature type="region of interest" description="Disordered" evidence="14">
    <location>
        <begin position="430"/>
        <end position="509"/>
    </location>
</feature>
<proteinExistence type="predicted"/>
<evidence type="ECO:0000313" key="17">
    <source>
        <dbReference type="EMBL" id="KZF21037.1"/>
    </source>
</evidence>
<keyword evidence="2" id="KW-0678">Repressor</keyword>
<dbReference type="InterPro" id="IPR039780">
    <property type="entry name" value="Mot2"/>
</dbReference>
<keyword evidence="3" id="KW-0479">Metal-binding</keyword>
<dbReference type="PROSITE" id="PS50102">
    <property type="entry name" value="RRM"/>
    <property type="match status" value="1"/>
</dbReference>
<dbReference type="CDD" id="cd12438">
    <property type="entry name" value="RRM_CNOT4"/>
    <property type="match status" value="1"/>
</dbReference>
<keyword evidence="10" id="KW-0539">Nucleus</keyword>
<dbReference type="SMART" id="SM00361">
    <property type="entry name" value="RRM_1"/>
    <property type="match status" value="1"/>
</dbReference>
<feature type="compositionally biased region" description="Polar residues" evidence="14">
    <location>
        <begin position="244"/>
        <end position="253"/>
    </location>
</feature>
<evidence type="ECO:0000256" key="11">
    <source>
        <dbReference type="PROSITE-ProRule" id="PRU00175"/>
    </source>
</evidence>
<dbReference type="InterPro" id="IPR001841">
    <property type="entry name" value="Znf_RING"/>
</dbReference>
<dbReference type="InterPro" id="IPR039515">
    <property type="entry name" value="NOT4_mRING-HC-C4C4"/>
</dbReference>
<evidence type="ECO:0000256" key="14">
    <source>
        <dbReference type="SAM" id="MobiDB-lite"/>
    </source>
</evidence>
<sequence length="834" mass="89975">MASRVQQDVFIDDSDDTCPLCVEEFDLSDRNFKPCPCGYKICQFCFNNIRNNLNGLCPACRRPYDDKTIEWKVVSPEEFKADLAQQARKKAAARQKEAQKREVEVLNRKHLSGLRVVQKNLVYVVGLNPKIREEDLLQTLRGEQYFGQYGKIVKIVVSKAKDGSHPNHSLGVYVTYARKQDAATCIAAVDGSQNGDRVLRAQYGTTKYCSAYLRNEQCMNRNCMFLHEPGEENDSFTRQDLSSMNVVSTQRPGQSSNPNQPQPQPPPQQTPQTIAAATMTREMSREGTGSPAESGDGSALPATVNWATKQQDRRTSHPTSAAVPSPRILNAAVAPQSVPEPAEEDKSTGIEEPPFASEPSTPAAASPSPTVSPDTPSQRVQHLLRKLLKSVCSPTFKFNFAEGMFTAEELEAMRFLPLFDNNGGIKRRAVREQEEKERQELEEEEVQAALQQASAGDFEENTRSGSLQLGGEPDVQPGSVEGTGESLPEPRRQVIQPPSQQPIPTTTAPAPGFSTPFALANNLSNLTINGRSLTPLQQQQLLLLRSGNTQASNVLDQYSQNLGLAQNAQPNAGLFQNQQQHLAAAQGHMRHSSRFTFANDSASASASVKPAANAKLMAQQSSMMPTNAHQLSQQLSQHQPLGQFHGTTVQGPPPGLKPTGTPPVTGGGMFGQGHGFANAMGGGIGFGSANLPQKENGADLMRELIRGRSATSSTGTGQFDAAKREYMISSFLHHYPSTSTPAPAPGLLSSLYGGQSATFQDAGPQKQKKKGKKHRHANTSSSGGGGIVDLADPSILQARMHQANAGSGQGLFGGHGQGGYNPASMMYSGGFGRW</sequence>
<keyword evidence="8 13" id="KW-0175">Coiled coil</keyword>
<dbReference type="PROSITE" id="PS50089">
    <property type="entry name" value="ZF_RING_2"/>
    <property type="match status" value="1"/>
</dbReference>
<dbReference type="GO" id="GO:0016567">
    <property type="term" value="P:protein ubiquitination"/>
    <property type="evidence" value="ECO:0007669"/>
    <property type="project" value="TreeGrafter"/>
</dbReference>
<evidence type="ECO:0000256" key="10">
    <source>
        <dbReference type="ARBA" id="ARBA00023242"/>
    </source>
</evidence>
<dbReference type="OMA" id="CNNRNCM"/>
<dbReference type="GO" id="GO:0000956">
    <property type="term" value="P:nuclear-transcribed mRNA catabolic process"/>
    <property type="evidence" value="ECO:0007669"/>
    <property type="project" value="UniProtKB-ARBA"/>
</dbReference>
<dbReference type="GO" id="GO:0061630">
    <property type="term" value="F:ubiquitin protein ligase activity"/>
    <property type="evidence" value="ECO:0007669"/>
    <property type="project" value="UniProtKB-ARBA"/>
</dbReference>
<feature type="compositionally biased region" description="Low complexity" evidence="14">
    <location>
        <begin position="495"/>
        <end position="509"/>
    </location>
</feature>
<dbReference type="Gene3D" id="3.30.70.330">
    <property type="match status" value="1"/>
</dbReference>
<dbReference type="Gene3D" id="3.30.40.10">
    <property type="entry name" value="Zinc/RING finger domain, C3HC4 (zinc finger)"/>
    <property type="match status" value="1"/>
</dbReference>
<dbReference type="AlphaFoldDB" id="A0A165FJ55"/>
<keyword evidence="9" id="KW-0804">Transcription</keyword>
<dbReference type="GO" id="GO:0008270">
    <property type="term" value="F:zinc ion binding"/>
    <property type="evidence" value="ECO:0007669"/>
    <property type="project" value="UniProtKB-KW"/>
</dbReference>
<evidence type="ECO:0000256" key="1">
    <source>
        <dbReference type="ARBA" id="ARBA00004123"/>
    </source>
</evidence>
<reference evidence="17 18" key="1">
    <citation type="journal article" date="2016" name="Fungal Biol.">
        <title>The genome of Xylona heveae provides a window into fungal endophytism.</title>
        <authorList>
            <person name="Gazis R."/>
            <person name="Kuo A."/>
            <person name="Riley R."/>
            <person name="LaButti K."/>
            <person name="Lipzen A."/>
            <person name="Lin J."/>
            <person name="Amirebrahimi M."/>
            <person name="Hesse C.N."/>
            <person name="Spatafora J.W."/>
            <person name="Henrissat B."/>
            <person name="Hainaut M."/>
            <person name="Grigoriev I.V."/>
            <person name="Hibbett D.S."/>
        </authorList>
    </citation>
    <scope>NUCLEOTIDE SEQUENCE [LARGE SCALE GENOMIC DNA]</scope>
    <source>
        <strain evidence="17 18">TC161</strain>
    </source>
</reference>
<dbReference type="InterPro" id="IPR000504">
    <property type="entry name" value="RRM_dom"/>
</dbReference>
<accession>A0A165FJ55</accession>